<evidence type="ECO:0000313" key="6">
    <source>
        <dbReference type="EMBL" id="OOZ42123.1"/>
    </source>
</evidence>
<evidence type="ECO:0000256" key="4">
    <source>
        <dbReference type="ARBA" id="ARBA00023143"/>
    </source>
</evidence>
<keyword evidence="6" id="KW-0966">Cell projection</keyword>
<dbReference type="OrthoDB" id="8909229at2"/>
<dbReference type="InterPro" id="IPR001624">
    <property type="entry name" value="FliE"/>
</dbReference>
<keyword evidence="6" id="KW-0282">Flagellum</keyword>
<dbReference type="HAMAP" id="MF_00724">
    <property type="entry name" value="FliE"/>
    <property type="match status" value="1"/>
</dbReference>
<dbReference type="Proteomes" id="UP000191110">
    <property type="component" value="Unassembled WGS sequence"/>
</dbReference>
<dbReference type="AlphaFoldDB" id="A0A1T2LAJ9"/>
<dbReference type="EMBL" id="MPRL01000002">
    <property type="protein sequence ID" value="OOZ42123.1"/>
    <property type="molecule type" value="Genomic_DNA"/>
</dbReference>
<keyword evidence="7" id="KW-1185">Reference proteome</keyword>
<dbReference type="RefSeq" id="WP_078482150.1">
    <property type="nucleotide sequence ID" value="NZ_MPRL01000002.1"/>
</dbReference>
<keyword evidence="6" id="KW-0969">Cilium</keyword>
<organism evidence="6 7">
    <name type="scientific">Solemya pervernicosa gill symbiont</name>
    <dbReference type="NCBI Taxonomy" id="642797"/>
    <lineage>
        <taxon>Bacteria</taxon>
        <taxon>Pseudomonadati</taxon>
        <taxon>Pseudomonadota</taxon>
        <taxon>Gammaproteobacteria</taxon>
        <taxon>sulfur-oxidizing symbionts</taxon>
    </lineage>
</organism>
<evidence type="ECO:0000256" key="2">
    <source>
        <dbReference type="ARBA" id="ARBA00009272"/>
    </source>
</evidence>
<dbReference type="PANTHER" id="PTHR34653:SF1">
    <property type="entry name" value="FLAGELLAR HOOK-BASAL BODY COMPLEX PROTEIN FLIE"/>
    <property type="match status" value="1"/>
</dbReference>
<dbReference type="PANTHER" id="PTHR34653">
    <property type="match status" value="1"/>
</dbReference>
<dbReference type="Pfam" id="PF02049">
    <property type="entry name" value="FliE"/>
    <property type="match status" value="1"/>
</dbReference>
<comment type="similarity">
    <text evidence="2 5">Belongs to the FliE family.</text>
</comment>
<reference evidence="6 7" key="1">
    <citation type="submission" date="2016-11" db="EMBL/GenBank/DDBJ databases">
        <title>Mixed transmission modes and dynamic genome evolution in an obligate animal-bacterial symbiosis.</title>
        <authorList>
            <person name="Russell S.L."/>
            <person name="Corbett-Detig R.B."/>
            <person name="Cavanaugh C.M."/>
        </authorList>
    </citation>
    <scope>NUCLEOTIDE SEQUENCE [LARGE SCALE GENOMIC DNA]</scope>
    <source>
        <strain evidence="6">Sveles-Q1</strain>
    </source>
</reference>
<comment type="subcellular location">
    <subcellularLocation>
        <location evidence="1 5">Bacterial flagellum basal body</location>
    </subcellularLocation>
</comment>
<dbReference type="GO" id="GO:0003774">
    <property type="term" value="F:cytoskeletal motor activity"/>
    <property type="evidence" value="ECO:0007669"/>
    <property type="project" value="InterPro"/>
</dbReference>
<comment type="caution">
    <text evidence="6">The sequence shown here is derived from an EMBL/GenBank/DDBJ whole genome shotgun (WGS) entry which is preliminary data.</text>
</comment>
<sequence>MSDMQVNQLMAQMRALAARSNIENIAPPTTVNETNKPEFGDLLKNSINKVNDLQQTSGALSTAFETGTSDVNLVDVMIAKEKAGIAFQAMTQVRNKMVSAYEEVMRMAI</sequence>
<protein>
    <recommendedName>
        <fullName evidence="3 5">Flagellar hook-basal body complex protein FliE</fullName>
    </recommendedName>
</protein>
<evidence type="ECO:0000313" key="7">
    <source>
        <dbReference type="Proteomes" id="UP000191110"/>
    </source>
</evidence>
<dbReference type="NCBIfam" id="TIGR00205">
    <property type="entry name" value="fliE"/>
    <property type="match status" value="1"/>
</dbReference>
<proteinExistence type="inferred from homology"/>
<evidence type="ECO:0000256" key="3">
    <source>
        <dbReference type="ARBA" id="ARBA00018024"/>
    </source>
</evidence>
<keyword evidence="4 5" id="KW-0975">Bacterial flagellum</keyword>
<dbReference type="GO" id="GO:0071973">
    <property type="term" value="P:bacterial-type flagellum-dependent cell motility"/>
    <property type="evidence" value="ECO:0007669"/>
    <property type="project" value="InterPro"/>
</dbReference>
<gene>
    <name evidence="5" type="primary">fliE</name>
    <name evidence="6" type="ORF">BOW53_00650</name>
</gene>
<evidence type="ECO:0000256" key="1">
    <source>
        <dbReference type="ARBA" id="ARBA00004117"/>
    </source>
</evidence>
<dbReference type="PRINTS" id="PR01006">
    <property type="entry name" value="FLGHOOKFLIE"/>
</dbReference>
<accession>A0A1T2LAJ9</accession>
<dbReference type="GO" id="GO:0005198">
    <property type="term" value="F:structural molecule activity"/>
    <property type="evidence" value="ECO:0007669"/>
    <property type="project" value="UniProtKB-UniRule"/>
</dbReference>
<evidence type="ECO:0000256" key="5">
    <source>
        <dbReference type="HAMAP-Rule" id="MF_00724"/>
    </source>
</evidence>
<dbReference type="GO" id="GO:0009425">
    <property type="term" value="C:bacterial-type flagellum basal body"/>
    <property type="evidence" value="ECO:0007669"/>
    <property type="project" value="UniProtKB-SubCell"/>
</dbReference>
<name>A0A1T2LAJ9_9GAMM</name>